<sequence>MKYLCIECTNSETGEISSVLFNLAHAATIGVRYHTDRNCYVLQAGDISDTEVWILAEGTRDHCIALMNQIFLLIKSPSRHILDIRQS</sequence>
<dbReference type="EMBL" id="JAPTGC010000003">
    <property type="protein sequence ID" value="MCZ0862273.1"/>
    <property type="molecule type" value="Genomic_DNA"/>
</dbReference>
<protein>
    <submittedName>
        <fullName evidence="1">Uncharacterized protein</fullName>
    </submittedName>
</protein>
<keyword evidence="2" id="KW-1185">Reference proteome</keyword>
<organism evidence="1 2">
    <name type="scientific">Methanocorpusculum vombati</name>
    <dbReference type="NCBI Taxonomy" id="3002864"/>
    <lineage>
        <taxon>Archaea</taxon>
        <taxon>Methanobacteriati</taxon>
        <taxon>Methanobacteriota</taxon>
        <taxon>Stenosarchaea group</taxon>
        <taxon>Methanomicrobia</taxon>
        <taxon>Methanomicrobiales</taxon>
        <taxon>Methanocorpusculaceae</taxon>
        <taxon>Methanocorpusculum</taxon>
    </lineage>
</organism>
<dbReference type="RefSeq" id="WP_268922502.1">
    <property type="nucleotide sequence ID" value="NZ_JAPTGC010000003.1"/>
</dbReference>
<evidence type="ECO:0000313" key="1">
    <source>
        <dbReference type="EMBL" id="MCZ0862273.1"/>
    </source>
</evidence>
<evidence type="ECO:0000313" key="2">
    <source>
        <dbReference type="Proteomes" id="UP001141336"/>
    </source>
</evidence>
<comment type="caution">
    <text evidence="1">The sequence shown here is derived from an EMBL/GenBank/DDBJ whole genome shotgun (WGS) entry which is preliminary data.</text>
</comment>
<gene>
    <name evidence="1" type="ORF">O0S09_03260</name>
</gene>
<reference evidence="1" key="1">
    <citation type="submission" date="2022-12" db="EMBL/GenBank/DDBJ databases">
        <title>Isolation and characterisation of novel Methanocorpusculum spp. from native Australian herbivores indicates the genus is ancestrally host-associated.</title>
        <authorList>
            <person name="Volmer J.G."/>
            <person name="Soo R.M."/>
            <person name="Evans P.N."/>
            <person name="Hoedt E.C."/>
            <person name="Astorga Alsina A.L."/>
            <person name="Woodcroft B.J."/>
            <person name="Tyson G.W."/>
            <person name="Hugenholtz P."/>
            <person name="Morrison M."/>
        </authorList>
    </citation>
    <scope>NUCLEOTIDE SEQUENCE</scope>
    <source>
        <strain evidence="1">CW153</strain>
    </source>
</reference>
<proteinExistence type="predicted"/>
<name>A0ABT4IKK0_9EURY</name>
<accession>A0ABT4IKK0</accession>
<dbReference type="Proteomes" id="UP001141336">
    <property type="component" value="Unassembled WGS sequence"/>
</dbReference>